<dbReference type="Pfam" id="PF13370">
    <property type="entry name" value="Fer4_13"/>
    <property type="match status" value="1"/>
</dbReference>
<keyword evidence="3" id="KW-1185">Reference proteome</keyword>
<feature type="region of interest" description="Disordered" evidence="1">
    <location>
        <begin position="1"/>
        <end position="49"/>
    </location>
</feature>
<gene>
    <name evidence="2" type="ORF">ACIA8P_07320</name>
</gene>
<dbReference type="RefSeq" id="WP_398655390.1">
    <property type="nucleotide sequence ID" value="NZ_JBITDC010000002.1"/>
</dbReference>
<evidence type="ECO:0000313" key="2">
    <source>
        <dbReference type="EMBL" id="MFI5674463.1"/>
    </source>
</evidence>
<dbReference type="Proteomes" id="UP001612415">
    <property type="component" value="Unassembled WGS sequence"/>
</dbReference>
<dbReference type="Gene3D" id="3.30.70.20">
    <property type="match status" value="1"/>
</dbReference>
<dbReference type="EMBL" id="JBITDC010000002">
    <property type="protein sequence ID" value="MFI5674463.1"/>
    <property type="molecule type" value="Genomic_DNA"/>
</dbReference>
<organism evidence="2 3">
    <name type="scientific">Streptomyces cellulosae</name>
    <dbReference type="NCBI Taxonomy" id="1968"/>
    <lineage>
        <taxon>Bacteria</taxon>
        <taxon>Bacillati</taxon>
        <taxon>Actinomycetota</taxon>
        <taxon>Actinomycetes</taxon>
        <taxon>Kitasatosporales</taxon>
        <taxon>Streptomycetaceae</taxon>
        <taxon>Streptomyces</taxon>
    </lineage>
</organism>
<accession>A0ABW7XYH9</accession>
<reference evidence="2 3" key="1">
    <citation type="submission" date="2024-10" db="EMBL/GenBank/DDBJ databases">
        <title>The Natural Products Discovery Center: Release of the First 8490 Sequenced Strains for Exploring Actinobacteria Biosynthetic Diversity.</title>
        <authorList>
            <person name="Kalkreuter E."/>
            <person name="Kautsar S.A."/>
            <person name="Yang D."/>
            <person name="Bader C.D."/>
            <person name="Teijaro C.N."/>
            <person name="Fluegel L."/>
            <person name="Davis C.M."/>
            <person name="Simpson J.R."/>
            <person name="Lauterbach L."/>
            <person name="Steele A.D."/>
            <person name="Gui C."/>
            <person name="Meng S."/>
            <person name="Li G."/>
            <person name="Viehrig K."/>
            <person name="Ye F."/>
            <person name="Su P."/>
            <person name="Kiefer A.F."/>
            <person name="Nichols A."/>
            <person name="Cepeda A.J."/>
            <person name="Yan W."/>
            <person name="Fan B."/>
            <person name="Jiang Y."/>
            <person name="Adhikari A."/>
            <person name="Zheng C.-J."/>
            <person name="Schuster L."/>
            <person name="Cowan T.M."/>
            <person name="Smanski M.J."/>
            <person name="Chevrette M.G."/>
            <person name="De Carvalho L.P.S."/>
            <person name="Shen B."/>
        </authorList>
    </citation>
    <scope>NUCLEOTIDE SEQUENCE [LARGE SCALE GENOMIC DNA]</scope>
    <source>
        <strain evidence="2 3">NPDC051599</strain>
    </source>
</reference>
<feature type="compositionally biased region" description="Basic and acidic residues" evidence="1">
    <location>
        <begin position="1"/>
        <end position="13"/>
    </location>
</feature>
<protein>
    <submittedName>
        <fullName evidence="2">Ferredoxin</fullName>
    </submittedName>
</protein>
<feature type="compositionally biased region" description="Low complexity" evidence="1">
    <location>
        <begin position="32"/>
        <end position="49"/>
    </location>
</feature>
<proteinExistence type="predicted"/>
<comment type="caution">
    <text evidence="2">The sequence shown here is derived from an EMBL/GenBank/DDBJ whole genome shotgun (WGS) entry which is preliminary data.</text>
</comment>
<evidence type="ECO:0000313" key="3">
    <source>
        <dbReference type="Proteomes" id="UP001612415"/>
    </source>
</evidence>
<name>A0ABW7XYH9_STRCE</name>
<evidence type="ECO:0000256" key="1">
    <source>
        <dbReference type="SAM" id="MobiDB-lite"/>
    </source>
</evidence>
<sequence>MAAPEVFDRRDEDGVVVPPDAKSAAEHHPAVREAAGGCPAAATALDETA</sequence>